<dbReference type="AlphaFoldDB" id="A0A9J2PUU8"/>
<feature type="active site" description="Proton donor/acceptor" evidence="5">
    <location>
        <position position="530"/>
    </location>
</feature>
<evidence type="ECO:0000259" key="10">
    <source>
        <dbReference type="Pfam" id="PF17285"/>
    </source>
</evidence>
<dbReference type="WBParaSite" id="ALUE_0001373701-mRNA-1">
    <property type="protein sequence ID" value="ALUE_0001373701-mRNA-1"/>
    <property type="gene ID" value="ALUE_0001373701"/>
</dbReference>
<dbReference type="Pfam" id="PF17285">
    <property type="entry name" value="PRMT5_TIM"/>
    <property type="match status" value="2"/>
</dbReference>
<dbReference type="GO" id="GO:0032259">
    <property type="term" value="P:methylation"/>
    <property type="evidence" value="ECO:0007669"/>
    <property type="project" value="UniProtKB-KW"/>
</dbReference>
<dbReference type="PIRSF" id="PIRSF015894">
    <property type="entry name" value="Skb1_MeTrfase"/>
    <property type="match status" value="1"/>
</dbReference>
<feature type="domain" description="PRMT5 TIM barrel" evidence="10">
    <location>
        <begin position="110"/>
        <end position="334"/>
    </location>
</feature>
<feature type="domain" description="PRMT5 TIM barrel" evidence="10">
    <location>
        <begin position="46"/>
        <end position="106"/>
    </location>
</feature>
<feature type="binding site" evidence="6">
    <location>
        <position position="472"/>
    </location>
    <ligand>
        <name>S-adenosyl-L-methionine</name>
        <dbReference type="ChEBI" id="CHEBI:59789"/>
    </ligand>
</feature>
<dbReference type="GO" id="GO:0005829">
    <property type="term" value="C:cytosol"/>
    <property type="evidence" value="ECO:0007669"/>
    <property type="project" value="TreeGrafter"/>
</dbReference>
<feature type="region of interest" description="Disordered" evidence="8">
    <location>
        <begin position="1"/>
        <end position="20"/>
    </location>
</feature>
<name>A0A9J2PUU8_ASCLU</name>
<organism evidence="12 13">
    <name type="scientific">Ascaris lumbricoides</name>
    <name type="common">Giant roundworm</name>
    <dbReference type="NCBI Taxonomy" id="6252"/>
    <lineage>
        <taxon>Eukaryota</taxon>
        <taxon>Metazoa</taxon>
        <taxon>Ecdysozoa</taxon>
        <taxon>Nematoda</taxon>
        <taxon>Chromadorea</taxon>
        <taxon>Rhabditida</taxon>
        <taxon>Spirurina</taxon>
        <taxon>Ascaridomorpha</taxon>
        <taxon>Ascaridoidea</taxon>
        <taxon>Ascarididae</taxon>
        <taxon>Ascaris</taxon>
    </lineage>
</organism>
<feature type="binding site" evidence="6">
    <location>
        <position position="396"/>
    </location>
    <ligand>
        <name>S-adenosyl-L-methionine</name>
        <dbReference type="ChEBI" id="CHEBI:59789"/>
    </ligand>
</feature>
<reference evidence="13" key="1">
    <citation type="submission" date="2023-03" db="UniProtKB">
        <authorList>
            <consortium name="WormBaseParasite"/>
        </authorList>
    </citation>
    <scope>IDENTIFICATION</scope>
</reference>
<evidence type="ECO:0000259" key="9">
    <source>
        <dbReference type="Pfam" id="PF05185"/>
    </source>
</evidence>
<feature type="domain" description="PRMT5 arginine-N-methyltransferase" evidence="9">
    <location>
        <begin position="375"/>
        <end position="550"/>
    </location>
</feature>
<evidence type="ECO:0000256" key="4">
    <source>
        <dbReference type="PIRNR" id="PIRNR015894"/>
    </source>
</evidence>
<feature type="domain" description="PRMT5 oligomerisation" evidence="11">
    <location>
        <begin position="553"/>
        <end position="753"/>
    </location>
</feature>
<protein>
    <recommendedName>
        <fullName evidence="4">Protein arginine N-methyltransferase</fullName>
    </recommendedName>
</protein>
<evidence type="ECO:0000256" key="3">
    <source>
        <dbReference type="ARBA" id="ARBA00022691"/>
    </source>
</evidence>
<dbReference type="Proteomes" id="UP000036681">
    <property type="component" value="Unplaced"/>
</dbReference>
<dbReference type="GO" id="GO:0016274">
    <property type="term" value="F:protein-arginine N-methyltransferase activity"/>
    <property type="evidence" value="ECO:0007669"/>
    <property type="project" value="InterPro"/>
</dbReference>
<evidence type="ECO:0000256" key="6">
    <source>
        <dbReference type="PIRSR" id="PIRSR015894-2"/>
    </source>
</evidence>
<dbReference type="InterPro" id="IPR035247">
    <property type="entry name" value="PRMT5_TIM"/>
</dbReference>
<evidence type="ECO:0000256" key="5">
    <source>
        <dbReference type="PIRSR" id="PIRSR015894-1"/>
    </source>
</evidence>
<feature type="binding site" evidence="6">
    <location>
        <begin position="405"/>
        <end position="406"/>
    </location>
    <ligand>
        <name>S-adenosyl-L-methionine</name>
        <dbReference type="ChEBI" id="CHEBI:59789"/>
    </ligand>
</feature>
<comment type="similarity">
    <text evidence="4">Belongs to the class I-like SAM-binding methyltransferase superfamily.</text>
</comment>
<dbReference type="GO" id="GO:0006355">
    <property type="term" value="P:regulation of DNA-templated transcription"/>
    <property type="evidence" value="ECO:0007669"/>
    <property type="project" value="TreeGrafter"/>
</dbReference>
<dbReference type="InterPro" id="IPR007857">
    <property type="entry name" value="Arg_MeTrfase_PRMT5"/>
</dbReference>
<feature type="active site" description="Proton donor/acceptor" evidence="5">
    <location>
        <position position="521"/>
    </location>
</feature>
<dbReference type="PANTHER" id="PTHR10738">
    <property type="entry name" value="PROTEIN ARGININE N-METHYLTRANSFERASE 5"/>
    <property type="match status" value="1"/>
</dbReference>
<keyword evidence="12" id="KW-1185">Reference proteome</keyword>
<dbReference type="GO" id="GO:0005634">
    <property type="term" value="C:nucleus"/>
    <property type="evidence" value="ECO:0007669"/>
    <property type="project" value="TreeGrafter"/>
</dbReference>
<dbReference type="InterPro" id="IPR029063">
    <property type="entry name" value="SAM-dependent_MTases_sf"/>
</dbReference>
<evidence type="ECO:0000313" key="12">
    <source>
        <dbReference type="Proteomes" id="UP000036681"/>
    </source>
</evidence>
<proteinExistence type="inferred from homology"/>
<feature type="site" description="Critical for specifying symmetric addition of methyl groups" evidence="7">
    <location>
        <position position="399"/>
    </location>
</feature>
<evidence type="ECO:0000256" key="7">
    <source>
        <dbReference type="PIRSR" id="PIRSR015894-3"/>
    </source>
</evidence>
<dbReference type="Pfam" id="PF17286">
    <property type="entry name" value="PRMT5_C"/>
    <property type="match status" value="1"/>
</dbReference>
<dbReference type="PANTHER" id="PTHR10738:SF0">
    <property type="entry name" value="PROTEIN ARGININE N-METHYLTRANSFERASE 5"/>
    <property type="match status" value="1"/>
</dbReference>
<dbReference type="Pfam" id="PF05185">
    <property type="entry name" value="PRMT5"/>
    <property type="match status" value="1"/>
</dbReference>
<evidence type="ECO:0000256" key="1">
    <source>
        <dbReference type="ARBA" id="ARBA00022603"/>
    </source>
</evidence>
<dbReference type="InterPro" id="IPR035248">
    <property type="entry name" value="PRMT5_C"/>
</dbReference>
<keyword evidence="2 4" id="KW-0808">Transferase</keyword>
<dbReference type="Gene3D" id="3.20.20.150">
    <property type="entry name" value="Divalent-metal-dependent TIM barrel enzymes"/>
    <property type="match status" value="2"/>
</dbReference>
<dbReference type="InterPro" id="IPR035075">
    <property type="entry name" value="PRMT5"/>
</dbReference>
<accession>A0A9J2PUU8</accession>
<evidence type="ECO:0000256" key="8">
    <source>
        <dbReference type="SAM" id="MobiDB-lite"/>
    </source>
</evidence>
<evidence type="ECO:0000313" key="13">
    <source>
        <dbReference type="WBParaSite" id="ALUE_0001373701-mRNA-1"/>
    </source>
</evidence>
<keyword evidence="3 4" id="KW-0949">S-adenosyl-L-methionine</keyword>
<dbReference type="InterPro" id="IPR025799">
    <property type="entry name" value="Arg_MeTrfase"/>
</dbReference>
<dbReference type="Gene3D" id="2.70.160.11">
    <property type="entry name" value="Hnrnp arginine n-methyltransferase1"/>
    <property type="match status" value="1"/>
</dbReference>
<evidence type="ECO:0000259" key="11">
    <source>
        <dbReference type="Pfam" id="PF17286"/>
    </source>
</evidence>
<evidence type="ECO:0000256" key="2">
    <source>
        <dbReference type="ARBA" id="ARBA00022679"/>
    </source>
</evidence>
<dbReference type="PROSITE" id="PS51678">
    <property type="entry name" value="SAM_MT_PRMT"/>
    <property type="match status" value="1"/>
</dbReference>
<sequence>MVNDQQGGAPQQQQPSPSVVGWVGTAFDGINDTTIPVYCSRIGSAGYSFLNYPIGGMTRDQWRPKKNETPPPINLPDWQLKPQLWSTYVIGRISSWIDCDSFQTIIVRNETPPPINLPDWQLKPQLWSTYVIGRISSWIDCDSNEAWLADLSVVEIEKVYLICCHEGSLKLQELAYMSFMPLRVLTLELKHRDSPRLAGVLTKWFWTQNMNFCIWVFVPTDENCLPVSGKVDKRDIWAVWADFRTLCTNYSIHRLAVGLRICPDLADEFLEPKLYRRWNAEPLCSFWVDSSVFIHGATQSDYVLTHAHYCLLSDLFVSMAQRALICASSTSTTDYVREMYVGVLKRLVDIRIRQAHEASGGSGDNVLLEYLGHPEYVDALQIPLQPLADNLDSGTYTTFEEDSVKYDKYREAIGYAIDELVDKLGHDHQIVVFLLGAGRGPLMQMIMDAEVNFNSKNRTRHDLLKLKLVAVEKNVNAVVTLRYRNCTEWGERVTVIESDMRELSSLVHSGEIEQPDLIVSELLGSFGDNELSPECLDGVNDIVKKTTISIPKKYISYVAPIQSVRMHQKVLACMEGKYFDKGLPSRGRLMPQKQPDGSYALPISKEISPLDEIYVVYLRSICPLDDPKPVFTFTHPNFERTPNTRQQIVHFEVDKQCELMGFAAYFEAQLYGSCWLSTHPVSHTKSMVSWFPALIPLRNLLRLQPDDTIDFHIERKVDEGGVWYEWFVEYKDIASGETKRTVLQNRNGMSYYMRL</sequence>
<keyword evidence="1 4" id="KW-0489">Methyltransferase</keyword>
<dbReference type="FunFam" id="2.70.160.11:FF:000028">
    <property type="entry name" value="Protein arginine N-methyltransferase 5"/>
    <property type="match status" value="1"/>
</dbReference>
<feature type="binding site" evidence="6">
    <location>
        <begin position="499"/>
        <end position="500"/>
    </location>
    <ligand>
        <name>S-adenosyl-L-methionine</name>
        <dbReference type="ChEBI" id="CHEBI:59789"/>
    </ligand>
</feature>
<dbReference type="SUPFAM" id="SSF53335">
    <property type="entry name" value="S-adenosyl-L-methionine-dependent methyltransferases"/>
    <property type="match status" value="1"/>
</dbReference>
<dbReference type="Gene3D" id="3.40.50.150">
    <property type="entry name" value="Vaccinia Virus protein VP39"/>
    <property type="match status" value="1"/>
</dbReference>